<dbReference type="GO" id="GO:0005829">
    <property type="term" value="C:cytosol"/>
    <property type="evidence" value="ECO:0007669"/>
    <property type="project" value="TreeGrafter"/>
</dbReference>
<gene>
    <name evidence="8" type="ORF">C2869_00195</name>
</gene>
<evidence type="ECO:0000256" key="1">
    <source>
        <dbReference type="ARBA" id="ARBA00022553"/>
    </source>
</evidence>
<evidence type="ECO:0000256" key="5">
    <source>
        <dbReference type="ARBA" id="ARBA00023163"/>
    </source>
</evidence>
<evidence type="ECO:0000259" key="7">
    <source>
        <dbReference type="PROSITE" id="PS50110"/>
    </source>
</evidence>
<dbReference type="PANTHER" id="PTHR48111">
    <property type="entry name" value="REGULATOR OF RPOS"/>
    <property type="match status" value="1"/>
</dbReference>
<dbReference type="Proteomes" id="UP000244441">
    <property type="component" value="Chromosome"/>
</dbReference>
<feature type="modified residue" description="4-aspartylphosphate" evidence="6">
    <location>
        <position position="54"/>
    </location>
</feature>
<proteinExistence type="predicted"/>
<keyword evidence="5" id="KW-0804">Transcription</keyword>
<reference evidence="8 9" key="1">
    <citation type="submission" date="2018-01" db="EMBL/GenBank/DDBJ databases">
        <title>Genome sequence of a Cantenovulum-like bacteria.</title>
        <authorList>
            <person name="Tan W.R."/>
            <person name="Lau N.-S."/>
            <person name="Go F."/>
            <person name="Amirul A.-A.A."/>
        </authorList>
    </citation>
    <scope>NUCLEOTIDE SEQUENCE [LARGE SCALE GENOMIC DNA]</scope>
    <source>
        <strain evidence="8 9">CCB-QB4</strain>
    </source>
</reference>
<dbReference type="InterPro" id="IPR011006">
    <property type="entry name" value="CheY-like_superfamily"/>
</dbReference>
<dbReference type="GO" id="GO:0000976">
    <property type="term" value="F:transcription cis-regulatory region binding"/>
    <property type="evidence" value="ECO:0007669"/>
    <property type="project" value="TreeGrafter"/>
</dbReference>
<dbReference type="GO" id="GO:0032993">
    <property type="term" value="C:protein-DNA complex"/>
    <property type="evidence" value="ECO:0007669"/>
    <property type="project" value="TreeGrafter"/>
</dbReference>
<evidence type="ECO:0000256" key="2">
    <source>
        <dbReference type="ARBA" id="ARBA00023012"/>
    </source>
</evidence>
<dbReference type="OrthoDB" id="9802426at2"/>
<keyword evidence="2" id="KW-0902">Two-component regulatory system</keyword>
<dbReference type="PANTHER" id="PTHR48111:SF1">
    <property type="entry name" value="TWO-COMPONENT RESPONSE REGULATOR ORR33"/>
    <property type="match status" value="1"/>
</dbReference>
<keyword evidence="3" id="KW-0805">Transcription regulation</keyword>
<dbReference type="SUPFAM" id="SSF52172">
    <property type="entry name" value="CheY-like"/>
    <property type="match status" value="1"/>
</dbReference>
<dbReference type="InterPro" id="IPR002197">
    <property type="entry name" value="HTH_Fis"/>
</dbReference>
<accession>A0A2S0VXA0</accession>
<dbReference type="Pfam" id="PF00072">
    <property type="entry name" value="Response_reg"/>
    <property type="match status" value="1"/>
</dbReference>
<keyword evidence="1 6" id="KW-0597">Phosphoprotein</keyword>
<dbReference type="SMART" id="SM00448">
    <property type="entry name" value="REC"/>
    <property type="match status" value="1"/>
</dbReference>
<dbReference type="RefSeq" id="WP_108604899.1">
    <property type="nucleotide sequence ID" value="NZ_CP026604.1"/>
</dbReference>
<name>A0A2S0VXA0_9ALTE</name>
<evidence type="ECO:0000256" key="6">
    <source>
        <dbReference type="PROSITE-ProRule" id="PRU00169"/>
    </source>
</evidence>
<protein>
    <submittedName>
        <fullName evidence="8">Two-component system response regulator</fullName>
    </submittedName>
</protein>
<sequence length="181" mass="20327">MTEKKLLLLEDDEVYANVLSRQLTRKGYQVTHLATATDLVATCELLKPNILLLDMNLGQSSSLPYIAEVRRLLPKAKIIIVTGFASISSTVTAIKAGADNYLPKPIDLALLLNEIESVKVVEQSNDTLAYSEQRLSPERLEWEYIQKVLAENDGNISITARQLNMHRRTLQRKLSKKPNPV</sequence>
<dbReference type="AlphaFoldDB" id="A0A2S0VXA0"/>
<dbReference type="PROSITE" id="PS50110">
    <property type="entry name" value="RESPONSE_REGULATORY"/>
    <property type="match status" value="1"/>
</dbReference>
<dbReference type="Pfam" id="PF02954">
    <property type="entry name" value="HTH_8"/>
    <property type="match status" value="1"/>
</dbReference>
<feature type="domain" description="Response regulatory" evidence="7">
    <location>
        <begin position="5"/>
        <end position="119"/>
    </location>
</feature>
<evidence type="ECO:0000313" key="9">
    <source>
        <dbReference type="Proteomes" id="UP000244441"/>
    </source>
</evidence>
<evidence type="ECO:0000256" key="4">
    <source>
        <dbReference type="ARBA" id="ARBA00023125"/>
    </source>
</evidence>
<dbReference type="GO" id="GO:0000156">
    <property type="term" value="F:phosphorelay response regulator activity"/>
    <property type="evidence" value="ECO:0007669"/>
    <property type="project" value="TreeGrafter"/>
</dbReference>
<evidence type="ECO:0000256" key="3">
    <source>
        <dbReference type="ARBA" id="ARBA00023015"/>
    </source>
</evidence>
<keyword evidence="9" id="KW-1185">Reference proteome</keyword>
<organism evidence="8 9">
    <name type="scientific">Saccharobesus litoralis</name>
    <dbReference type="NCBI Taxonomy" id="2172099"/>
    <lineage>
        <taxon>Bacteria</taxon>
        <taxon>Pseudomonadati</taxon>
        <taxon>Pseudomonadota</taxon>
        <taxon>Gammaproteobacteria</taxon>
        <taxon>Alteromonadales</taxon>
        <taxon>Alteromonadaceae</taxon>
        <taxon>Saccharobesus</taxon>
    </lineage>
</organism>
<dbReference type="Gene3D" id="3.40.50.2300">
    <property type="match status" value="1"/>
</dbReference>
<evidence type="ECO:0000313" key="8">
    <source>
        <dbReference type="EMBL" id="AWB68856.1"/>
    </source>
</evidence>
<dbReference type="Gene3D" id="1.10.10.60">
    <property type="entry name" value="Homeodomain-like"/>
    <property type="match status" value="1"/>
</dbReference>
<dbReference type="InterPro" id="IPR001789">
    <property type="entry name" value="Sig_transdc_resp-reg_receiver"/>
</dbReference>
<keyword evidence="4" id="KW-0238">DNA-binding</keyword>
<dbReference type="InterPro" id="IPR039420">
    <property type="entry name" value="WalR-like"/>
</dbReference>
<dbReference type="GO" id="GO:0006355">
    <property type="term" value="P:regulation of DNA-templated transcription"/>
    <property type="evidence" value="ECO:0007669"/>
    <property type="project" value="TreeGrafter"/>
</dbReference>
<dbReference type="KEGG" id="cate:C2869_00195"/>
<dbReference type="EMBL" id="CP026604">
    <property type="protein sequence ID" value="AWB68856.1"/>
    <property type="molecule type" value="Genomic_DNA"/>
</dbReference>